<dbReference type="InterPro" id="IPR011009">
    <property type="entry name" value="Kinase-like_dom_sf"/>
</dbReference>
<dbReference type="GO" id="GO:0005634">
    <property type="term" value="C:nucleus"/>
    <property type="evidence" value="ECO:0007669"/>
    <property type="project" value="TreeGrafter"/>
</dbReference>
<dbReference type="SMART" id="SM00220">
    <property type="entry name" value="S_TKc"/>
    <property type="match status" value="1"/>
</dbReference>
<feature type="coiled-coil region" evidence="6">
    <location>
        <begin position="502"/>
        <end position="553"/>
    </location>
</feature>
<evidence type="ECO:0000256" key="4">
    <source>
        <dbReference type="ARBA" id="ARBA00022840"/>
    </source>
</evidence>
<evidence type="ECO:0000256" key="6">
    <source>
        <dbReference type="SAM" id="Coils"/>
    </source>
</evidence>
<dbReference type="CDD" id="cd00180">
    <property type="entry name" value="PKc"/>
    <property type="match status" value="1"/>
</dbReference>
<reference evidence="8 9" key="1">
    <citation type="journal article" date="2015" name="Genome Biol. Evol.">
        <title>Comparative Genomics of a Bacterivorous Green Alga Reveals Evolutionary Causalities and Consequences of Phago-Mixotrophic Mode of Nutrition.</title>
        <authorList>
            <person name="Burns J.A."/>
            <person name="Paasch A."/>
            <person name="Narechania A."/>
            <person name="Kim E."/>
        </authorList>
    </citation>
    <scope>NUCLEOTIDE SEQUENCE [LARGE SCALE GENOMIC DNA]</scope>
    <source>
        <strain evidence="8 9">PLY_AMNH</strain>
    </source>
</reference>
<evidence type="ECO:0000259" key="7">
    <source>
        <dbReference type="PROSITE" id="PS50011"/>
    </source>
</evidence>
<keyword evidence="1" id="KW-0808">Transferase</keyword>
<dbReference type="Proteomes" id="UP001190700">
    <property type="component" value="Unassembled WGS sequence"/>
</dbReference>
<dbReference type="Pfam" id="PF00069">
    <property type="entry name" value="Pkinase"/>
    <property type="match status" value="1"/>
</dbReference>
<sequence>MPAANGIEYLGILGCMPAANGIEYLRLKRPRLADISPLKGFVGTQQIRQHRTYIDNMEMSWRDQWEEASSMGTQRSWAVGGGEQHGTQRSGRAGAVVHGALTLAITGGCGSQVPADRGAYGYAPQDGGGEQHGTQRKWCYSGGKWAAHLCDDGRPLRSIDIVSGHDTHVEELLEPARRLPVGGNSMLISLNVLFHSLRARHVPPGQPGAAGASFSDVGTLLSQLEDWCHEPQTPLVTRTCEARRLLHATWGAAQRAVREALDGVEAGAAQLPEEVRRAVSSRDAARAEHTCGMEALLHTEERQWAAVVAQISGWRTVLTAAGGQPTQGEDDHSGVVAHGRAAALTARANDAVAAYRAWEQRSARAAHLAEESDRRVAALRTQLQELFDSSSGAPTYTVEAGSAALDAATWHAQTALEAEQHFREAAVAADPAPVEGLVAAGWAVLAELQEGEEAMQGGLVAVRAEIQELRRAQEDATAGCVAAAGVELRAANRMLRRQRLHLGELQQVLARCQMDLEEQAEETPGEEVDRGEVDEAAARVATKKAEVEVAQRRLRAATCALVALGPQFPEVVYFLEHGVPPELLSLWRADCFLEDFAACSLSARQGSRHEVWQVRDSRSQEFAVKVYPITQGNPGALRALWREAALLHRMRHPAIVPILAIFLSHQAGSTNFYGLQMPWYEHGQLDEWKAAQQPDEGAVRRGMLRVLEAVAHLHGNKVLHCDIKPANILVDASGRPHLLDFDISVDTATRTSVTYLQETTLRGARGTDGYMAPELASTGPTTATDMYAYGMTFAAVAPPDGQRGAELQELLRGLTAEDPGMRPSAAEACRHPYFAGVWEWQRTQMRVCCVKVELSTCGGAQHSLNDGVECSNRGGPAHFVCGRCLAAHSQRESEGRDGRVRCPCTQGASMPTSEQDPTVAECESCDYTDMELAQHLRPAEFELYMSGRKRCLREAMLQEAQAQQAEVLREELEQLRRCKLCFTAERYSSLLVGNQHLPRAMSAATTPRKCKWADRGGNQKPSLVLTPHKEAHGSFTIMHCTVSSIQGV</sequence>
<dbReference type="PROSITE" id="PS50011">
    <property type="entry name" value="PROTEIN_KINASE_DOM"/>
    <property type="match status" value="1"/>
</dbReference>
<dbReference type="InterPro" id="IPR050339">
    <property type="entry name" value="CC_SR_Kinase"/>
</dbReference>
<accession>A0AAE0H496</accession>
<keyword evidence="6" id="KW-0175">Coiled coil</keyword>
<name>A0AAE0H496_9CHLO</name>
<keyword evidence="3" id="KW-0418">Kinase</keyword>
<evidence type="ECO:0000313" key="8">
    <source>
        <dbReference type="EMBL" id="KAK3289627.1"/>
    </source>
</evidence>
<evidence type="ECO:0000256" key="5">
    <source>
        <dbReference type="ARBA" id="ARBA00037982"/>
    </source>
</evidence>
<evidence type="ECO:0000256" key="1">
    <source>
        <dbReference type="ARBA" id="ARBA00022679"/>
    </source>
</evidence>
<keyword evidence="9" id="KW-1185">Reference proteome</keyword>
<evidence type="ECO:0000256" key="3">
    <source>
        <dbReference type="ARBA" id="ARBA00022777"/>
    </source>
</evidence>
<gene>
    <name evidence="8" type="ORF">CYMTET_2944</name>
</gene>
<dbReference type="SUPFAM" id="SSF56112">
    <property type="entry name" value="Protein kinase-like (PK-like)"/>
    <property type="match status" value="1"/>
</dbReference>
<dbReference type="InterPro" id="IPR008271">
    <property type="entry name" value="Ser/Thr_kinase_AS"/>
</dbReference>
<dbReference type="GO" id="GO:0005737">
    <property type="term" value="C:cytoplasm"/>
    <property type="evidence" value="ECO:0007669"/>
    <property type="project" value="TreeGrafter"/>
</dbReference>
<dbReference type="EMBL" id="LGRX02000067">
    <property type="protein sequence ID" value="KAK3289627.1"/>
    <property type="molecule type" value="Genomic_DNA"/>
</dbReference>
<comment type="caution">
    <text evidence="8">The sequence shown here is derived from an EMBL/GenBank/DDBJ whole genome shotgun (WGS) entry which is preliminary data.</text>
</comment>
<protein>
    <recommendedName>
        <fullName evidence="7">Protein kinase domain-containing protein</fullName>
    </recommendedName>
</protein>
<dbReference type="PANTHER" id="PTHR11042">
    <property type="entry name" value="EUKARYOTIC TRANSLATION INITIATION FACTOR 2-ALPHA KINASE EIF2-ALPHA KINASE -RELATED"/>
    <property type="match status" value="1"/>
</dbReference>
<dbReference type="AlphaFoldDB" id="A0AAE0H496"/>
<evidence type="ECO:0000313" key="9">
    <source>
        <dbReference type="Proteomes" id="UP001190700"/>
    </source>
</evidence>
<dbReference type="GO" id="GO:0004672">
    <property type="term" value="F:protein kinase activity"/>
    <property type="evidence" value="ECO:0007669"/>
    <property type="project" value="InterPro"/>
</dbReference>
<organism evidence="8 9">
    <name type="scientific">Cymbomonas tetramitiformis</name>
    <dbReference type="NCBI Taxonomy" id="36881"/>
    <lineage>
        <taxon>Eukaryota</taxon>
        <taxon>Viridiplantae</taxon>
        <taxon>Chlorophyta</taxon>
        <taxon>Pyramimonadophyceae</taxon>
        <taxon>Pyramimonadales</taxon>
        <taxon>Pyramimonadaceae</taxon>
        <taxon>Cymbomonas</taxon>
    </lineage>
</organism>
<dbReference type="GO" id="GO:0005524">
    <property type="term" value="F:ATP binding"/>
    <property type="evidence" value="ECO:0007669"/>
    <property type="project" value="UniProtKB-KW"/>
</dbReference>
<proteinExistence type="inferred from homology"/>
<dbReference type="InterPro" id="IPR000719">
    <property type="entry name" value="Prot_kinase_dom"/>
</dbReference>
<keyword evidence="4" id="KW-0067">ATP-binding</keyword>
<comment type="similarity">
    <text evidence="5">Belongs to the protein kinase superfamily. Ser/Thr protein kinase family. GCN2 subfamily.</text>
</comment>
<dbReference type="PROSITE" id="PS00108">
    <property type="entry name" value="PROTEIN_KINASE_ST"/>
    <property type="match status" value="1"/>
</dbReference>
<keyword evidence="2" id="KW-0547">Nucleotide-binding</keyword>
<feature type="domain" description="Protein kinase" evidence="7">
    <location>
        <begin position="597"/>
        <end position="834"/>
    </location>
</feature>
<evidence type="ECO:0000256" key="2">
    <source>
        <dbReference type="ARBA" id="ARBA00022741"/>
    </source>
</evidence>
<dbReference type="Gene3D" id="1.10.510.10">
    <property type="entry name" value="Transferase(Phosphotransferase) domain 1"/>
    <property type="match status" value="1"/>
</dbReference>